<proteinExistence type="predicted"/>
<keyword evidence="1" id="KW-0812">Transmembrane</keyword>
<protein>
    <submittedName>
        <fullName evidence="2">Jg18666 protein</fullName>
    </submittedName>
</protein>
<evidence type="ECO:0000313" key="3">
    <source>
        <dbReference type="Proteomes" id="UP000838756"/>
    </source>
</evidence>
<keyword evidence="1" id="KW-1133">Transmembrane helix</keyword>
<dbReference type="EMBL" id="CAKXAJ010025712">
    <property type="protein sequence ID" value="CAH2243059.1"/>
    <property type="molecule type" value="Genomic_DNA"/>
</dbReference>
<keyword evidence="3" id="KW-1185">Reference proteome</keyword>
<accession>A0A8S4RZ01</accession>
<comment type="caution">
    <text evidence="2">The sequence shown here is derived from an EMBL/GenBank/DDBJ whole genome shotgun (WGS) entry which is preliminary data.</text>
</comment>
<evidence type="ECO:0000313" key="2">
    <source>
        <dbReference type="EMBL" id="CAH2243059.1"/>
    </source>
</evidence>
<dbReference type="Proteomes" id="UP000838756">
    <property type="component" value="Unassembled WGS sequence"/>
</dbReference>
<reference evidence="2" key="1">
    <citation type="submission" date="2022-03" db="EMBL/GenBank/DDBJ databases">
        <authorList>
            <person name="Lindestad O."/>
        </authorList>
    </citation>
    <scope>NUCLEOTIDE SEQUENCE</scope>
</reference>
<organism evidence="2 3">
    <name type="scientific">Pararge aegeria aegeria</name>
    <dbReference type="NCBI Taxonomy" id="348720"/>
    <lineage>
        <taxon>Eukaryota</taxon>
        <taxon>Metazoa</taxon>
        <taxon>Ecdysozoa</taxon>
        <taxon>Arthropoda</taxon>
        <taxon>Hexapoda</taxon>
        <taxon>Insecta</taxon>
        <taxon>Pterygota</taxon>
        <taxon>Neoptera</taxon>
        <taxon>Endopterygota</taxon>
        <taxon>Lepidoptera</taxon>
        <taxon>Glossata</taxon>
        <taxon>Ditrysia</taxon>
        <taxon>Papilionoidea</taxon>
        <taxon>Nymphalidae</taxon>
        <taxon>Satyrinae</taxon>
        <taxon>Satyrini</taxon>
        <taxon>Parargina</taxon>
        <taxon>Pararge</taxon>
    </lineage>
</organism>
<evidence type="ECO:0000256" key="1">
    <source>
        <dbReference type="SAM" id="Phobius"/>
    </source>
</evidence>
<feature type="transmembrane region" description="Helical" evidence="1">
    <location>
        <begin position="20"/>
        <end position="40"/>
    </location>
</feature>
<keyword evidence="1" id="KW-0472">Membrane</keyword>
<name>A0A8S4RZ01_9NEOP</name>
<gene>
    <name evidence="2" type="primary">jg18666</name>
    <name evidence="2" type="ORF">PAEG_LOCUS19264</name>
</gene>
<dbReference type="AlphaFoldDB" id="A0A8S4RZ01"/>
<sequence length="120" mass="13702">MLLWQTYVKPASMALQSRRALPSILTMGFCTHLFLFPSPFPCRYLRWEKMCIPAPPPPPRLPLRMGSAPRSASFFCSGASFREMTHSYHLSPCILVQVLIKTSMAIKYTHKSVCQWPAQK</sequence>